<protein>
    <submittedName>
        <fullName evidence="2">Uncharacterized protein</fullName>
    </submittedName>
</protein>
<feature type="compositionally biased region" description="Gly residues" evidence="1">
    <location>
        <begin position="73"/>
        <end position="84"/>
    </location>
</feature>
<feature type="region of interest" description="Disordered" evidence="1">
    <location>
        <begin position="51"/>
        <end position="123"/>
    </location>
</feature>
<evidence type="ECO:0000256" key="1">
    <source>
        <dbReference type="SAM" id="MobiDB-lite"/>
    </source>
</evidence>
<keyword evidence="3" id="KW-1185">Reference proteome</keyword>
<evidence type="ECO:0000313" key="3">
    <source>
        <dbReference type="Proteomes" id="UP001152622"/>
    </source>
</evidence>
<proteinExistence type="predicted"/>
<comment type="caution">
    <text evidence="2">The sequence shown here is derived from an EMBL/GenBank/DDBJ whole genome shotgun (WGS) entry which is preliminary data.</text>
</comment>
<dbReference type="EMBL" id="JAINUF010000025">
    <property type="protein sequence ID" value="KAJ8332666.1"/>
    <property type="molecule type" value="Genomic_DNA"/>
</dbReference>
<accession>A0A9Q1E5L4</accession>
<dbReference type="AlphaFoldDB" id="A0A9Q1E5L4"/>
<organism evidence="2 3">
    <name type="scientific">Synaphobranchus kaupii</name>
    <name type="common">Kaup's arrowtooth eel</name>
    <dbReference type="NCBI Taxonomy" id="118154"/>
    <lineage>
        <taxon>Eukaryota</taxon>
        <taxon>Metazoa</taxon>
        <taxon>Chordata</taxon>
        <taxon>Craniata</taxon>
        <taxon>Vertebrata</taxon>
        <taxon>Euteleostomi</taxon>
        <taxon>Actinopterygii</taxon>
        <taxon>Neopterygii</taxon>
        <taxon>Teleostei</taxon>
        <taxon>Anguilliformes</taxon>
        <taxon>Synaphobranchidae</taxon>
        <taxon>Synaphobranchus</taxon>
    </lineage>
</organism>
<sequence>MEEICHVTRSAPALPRTSLPRHVSNFLLVTERVHRVIFPIDEHRPKCPEAGWGAGGRPRPCQTLTQVPDSLTGRGGGGGGGGLTTGRRPQTPWLPTQTHGSSETEKHPNVSTTNQLSTSGSLRELPSCPGVCSHTVGAVCLRAE</sequence>
<gene>
    <name evidence="2" type="ORF">SKAU_G00424550</name>
</gene>
<dbReference type="Proteomes" id="UP001152622">
    <property type="component" value="Unassembled WGS sequence"/>
</dbReference>
<evidence type="ECO:0000313" key="2">
    <source>
        <dbReference type="EMBL" id="KAJ8332666.1"/>
    </source>
</evidence>
<reference evidence="2" key="1">
    <citation type="journal article" date="2023" name="Science">
        <title>Genome structures resolve the early diversification of teleost fishes.</title>
        <authorList>
            <person name="Parey E."/>
            <person name="Louis A."/>
            <person name="Montfort J."/>
            <person name="Bouchez O."/>
            <person name="Roques C."/>
            <person name="Iampietro C."/>
            <person name="Lluch J."/>
            <person name="Castinel A."/>
            <person name="Donnadieu C."/>
            <person name="Desvignes T."/>
            <person name="Floi Bucao C."/>
            <person name="Jouanno E."/>
            <person name="Wen M."/>
            <person name="Mejri S."/>
            <person name="Dirks R."/>
            <person name="Jansen H."/>
            <person name="Henkel C."/>
            <person name="Chen W.J."/>
            <person name="Zahm M."/>
            <person name="Cabau C."/>
            <person name="Klopp C."/>
            <person name="Thompson A.W."/>
            <person name="Robinson-Rechavi M."/>
            <person name="Braasch I."/>
            <person name="Lecointre G."/>
            <person name="Bobe J."/>
            <person name="Postlethwait J.H."/>
            <person name="Berthelot C."/>
            <person name="Roest Crollius H."/>
            <person name="Guiguen Y."/>
        </authorList>
    </citation>
    <scope>NUCLEOTIDE SEQUENCE</scope>
    <source>
        <strain evidence="2">WJC10195</strain>
    </source>
</reference>
<feature type="compositionally biased region" description="Polar residues" evidence="1">
    <location>
        <begin position="109"/>
        <end position="121"/>
    </location>
</feature>
<name>A0A9Q1E5L4_SYNKA</name>